<dbReference type="GO" id="GO:0005975">
    <property type="term" value="P:carbohydrate metabolic process"/>
    <property type="evidence" value="ECO:0007669"/>
    <property type="project" value="InterPro"/>
</dbReference>
<dbReference type="InterPro" id="IPR052043">
    <property type="entry name" value="PolySaccharide_Degr_Enz"/>
</dbReference>
<evidence type="ECO:0000313" key="3">
    <source>
        <dbReference type="EMBL" id="QDS76062.1"/>
    </source>
</evidence>
<sequence length="408" mass="44085">MRHPSGHGGITLFALSLCGFLCGAPLAAAASVNATAAVGGRNSVLMAEAIFSRGEGLGIKSGKVDLNYEHGTFQRALWNLYTDTKNATYLAWIKQGIDKVTTVDGGVLGGYDLAAYELDSVRLGESMIHLWSVGKEEKYKKAAGTLAGQMKTQPRNPESAFWHKKIYPNQQWLDGLYMAHYTYALYASTFEPATADKVFTDIGKQFTAMWDHCHDTKTGLLRHGWDSSKKMSWADPTTGASPEVWSRAVGWVIMSLTDLLTPPLVIPSSHPTYNILATQLRSLTSALVANADPKTGAWWLVMSQPGKAGNYIETSGTAMFIYGMLKAVRLGIVKDGDGKIVATAKKAYEYLVSTQLVPGPKLGLKGTVSVGSLKGAGNYAYYVSVAQATNDLKGTAPFVMASLEYEKL</sequence>
<organism evidence="3 4">
    <name type="scientific">Venturia effusa</name>
    <dbReference type="NCBI Taxonomy" id="50376"/>
    <lineage>
        <taxon>Eukaryota</taxon>
        <taxon>Fungi</taxon>
        <taxon>Dikarya</taxon>
        <taxon>Ascomycota</taxon>
        <taxon>Pezizomycotina</taxon>
        <taxon>Dothideomycetes</taxon>
        <taxon>Pleosporomycetidae</taxon>
        <taxon>Venturiales</taxon>
        <taxon>Venturiaceae</taxon>
        <taxon>Venturia</taxon>
    </lineage>
</organism>
<proteinExistence type="predicted"/>
<evidence type="ECO:0000313" key="4">
    <source>
        <dbReference type="Proteomes" id="UP000316270"/>
    </source>
</evidence>
<dbReference type="InterPro" id="IPR012341">
    <property type="entry name" value="6hp_glycosidase-like_sf"/>
</dbReference>
<dbReference type="Proteomes" id="UP000316270">
    <property type="component" value="Chromosome 14"/>
</dbReference>
<feature type="signal peptide" evidence="2">
    <location>
        <begin position="1"/>
        <end position="29"/>
    </location>
</feature>
<keyword evidence="1" id="KW-0378">Hydrolase</keyword>
<dbReference type="OrthoDB" id="540611at2759"/>
<dbReference type="Pfam" id="PF07470">
    <property type="entry name" value="Glyco_hydro_88"/>
    <property type="match status" value="1"/>
</dbReference>
<accession>A0A517LK91</accession>
<dbReference type="SUPFAM" id="SSF48208">
    <property type="entry name" value="Six-hairpin glycosidases"/>
    <property type="match status" value="1"/>
</dbReference>
<name>A0A517LK91_9PEZI</name>
<protein>
    <submittedName>
        <fullName evidence="3">Uncharacterized protein</fullName>
    </submittedName>
</protein>
<keyword evidence="4" id="KW-1185">Reference proteome</keyword>
<dbReference type="AlphaFoldDB" id="A0A517LK91"/>
<evidence type="ECO:0000256" key="2">
    <source>
        <dbReference type="SAM" id="SignalP"/>
    </source>
</evidence>
<gene>
    <name evidence="3" type="ORF">FKW77_005740</name>
</gene>
<dbReference type="STRING" id="50376.A0A517LK91"/>
<feature type="chain" id="PRO_5022233103" evidence="2">
    <location>
        <begin position="30"/>
        <end position="408"/>
    </location>
</feature>
<dbReference type="InterPro" id="IPR010905">
    <property type="entry name" value="Glyco_hydro_88"/>
</dbReference>
<dbReference type="PANTHER" id="PTHR33886:SF11">
    <property type="entry name" value="WALL GLYCOSYL HYDROLASE YTER, PUTATIVE (AFU_ORTHOLOGUE AFUA_2G14630)-RELATED"/>
    <property type="match status" value="1"/>
</dbReference>
<dbReference type="PANTHER" id="PTHR33886">
    <property type="entry name" value="UNSATURATED RHAMNOGALACTURONAN HYDROLASE (EUROFUNG)"/>
    <property type="match status" value="1"/>
</dbReference>
<reference evidence="3 4" key="1">
    <citation type="submission" date="2019-07" db="EMBL/GenBank/DDBJ databases">
        <title>Finished genome of Venturia effusa.</title>
        <authorList>
            <person name="Young C.A."/>
            <person name="Cox M.P."/>
            <person name="Ganley A.R.D."/>
            <person name="David W.J."/>
        </authorList>
    </citation>
    <scope>NUCLEOTIDE SEQUENCE [LARGE SCALE GENOMIC DNA]</scope>
    <source>
        <strain evidence="4">albino</strain>
    </source>
</reference>
<dbReference type="GO" id="GO:0016787">
    <property type="term" value="F:hydrolase activity"/>
    <property type="evidence" value="ECO:0007669"/>
    <property type="project" value="UniProtKB-KW"/>
</dbReference>
<dbReference type="EMBL" id="CP042198">
    <property type="protein sequence ID" value="QDS76062.1"/>
    <property type="molecule type" value="Genomic_DNA"/>
</dbReference>
<dbReference type="Gene3D" id="1.50.10.10">
    <property type="match status" value="1"/>
</dbReference>
<evidence type="ECO:0000256" key="1">
    <source>
        <dbReference type="ARBA" id="ARBA00022801"/>
    </source>
</evidence>
<keyword evidence="2" id="KW-0732">Signal</keyword>
<dbReference type="InterPro" id="IPR008928">
    <property type="entry name" value="6-hairpin_glycosidase_sf"/>
</dbReference>